<organism evidence="1 2">
    <name type="scientific">Pseudomonas cremoricolorata</name>
    <dbReference type="NCBI Taxonomy" id="157783"/>
    <lineage>
        <taxon>Bacteria</taxon>
        <taxon>Pseudomonadati</taxon>
        <taxon>Pseudomonadota</taxon>
        <taxon>Gammaproteobacteria</taxon>
        <taxon>Pseudomonadales</taxon>
        <taxon>Pseudomonadaceae</taxon>
        <taxon>Pseudomonas</taxon>
    </lineage>
</organism>
<dbReference type="Proteomes" id="UP000029493">
    <property type="component" value="Chromosome"/>
</dbReference>
<dbReference type="KEGG" id="psw:LK03_15520"/>
<name>A0A089WTT7_9PSED</name>
<sequence>MKRTIQGLADAGEPLIQEAIAALRRYREAQAAGDPFEQVERLRLIAESAFQAVTDYQLYARGLQPITKH</sequence>
<evidence type="ECO:0000313" key="1">
    <source>
        <dbReference type="EMBL" id="AIR90599.1"/>
    </source>
</evidence>
<dbReference type="AlphaFoldDB" id="A0A089WTT7"/>
<accession>A0A089WTT7</accession>
<dbReference type="RefSeq" id="WP_038413200.1">
    <property type="nucleotide sequence ID" value="NZ_CP009455.1"/>
</dbReference>
<keyword evidence="2" id="KW-1185">Reference proteome</keyword>
<dbReference type="EMBL" id="CP009455">
    <property type="protein sequence ID" value="AIR90599.1"/>
    <property type="molecule type" value="Genomic_DNA"/>
</dbReference>
<dbReference type="STRING" id="157783.LK03_15520"/>
<protein>
    <submittedName>
        <fullName evidence="1">Uncharacterized protein</fullName>
    </submittedName>
</protein>
<dbReference type="OrthoDB" id="6997589at2"/>
<reference evidence="1 2" key="1">
    <citation type="submission" date="2014-09" db="EMBL/GenBank/DDBJ databases">
        <authorList>
            <person name="Chan K.-G."/>
        </authorList>
    </citation>
    <scope>NUCLEOTIDE SEQUENCE [LARGE SCALE GENOMIC DNA]</scope>
    <source>
        <strain evidence="1 2">ND07</strain>
    </source>
</reference>
<gene>
    <name evidence="1" type="ORF">LK03_15520</name>
</gene>
<proteinExistence type="predicted"/>
<evidence type="ECO:0000313" key="2">
    <source>
        <dbReference type="Proteomes" id="UP000029493"/>
    </source>
</evidence>